<dbReference type="EMBL" id="KZ805694">
    <property type="protein sequence ID" value="PVH92322.1"/>
    <property type="molecule type" value="Genomic_DNA"/>
</dbReference>
<feature type="compositionally biased region" description="Basic and acidic residues" evidence="1">
    <location>
        <begin position="149"/>
        <end position="159"/>
    </location>
</feature>
<gene>
    <name evidence="2" type="ORF">DM02DRAFT_700272</name>
</gene>
<feature type="compositionally biased region" description="Polar residues" evidence="1">
    <location>
        <begin position="28"/>
        <end position="41"/>
    </location>
</feature>
<sequence>RVSGALVPSPHLSLPNEEQVYTAVPGLNSPTSGVGNFQANQFKLGDHDEMDSRNVTGSNRSAKKASPLPVSEIGLPAQPQRLPPRVENNEKRCDTTGCHGTQGKRKPRNTEGRVECSVCREHYGKKHDYKSTGGLRKHQIKFHENKLSDADKERGEPFKHPKPGMKKAKDMYQNMDKDLEKAGKDAEEGQSEHLWVAHLSAKDFVRIDSNARVRLELRVEVE</sequence>
<dbReference type="AlphaFoldDB" id="A0A2V1D2T2"/>
<evidence type="ECO:0000256" key="1">
    <source>
        <dbReference type="SAM" id="MobiDB-lite"/>
    </source>
</evidence>
<evidence type="ECO:0000313" key="3">
    <source>
        <dbReference type="Proteomes" id="UP000244855"/>
    </source>
</evidence>
<feature type="region of interest" description="Disordered" evidence="1">
    <location>
        <begin position="24"/>
        <end position="90"/>
    </location>
</feature>
<accession>A0A2V1D2T2</accession>
<protein>
    <submittedName>
        <fullName evidence="2">Uncharacterized protein</fullName>
    </submittedName>
</protein>
<keyword evidence="3" id="KW-1185">Reference proteome</keyword>
<proteinExistence type="predicted"/>
<evidence type="ECO:0000313" key="2">
    <source>
        <dbReference type="EMBL" id="PVH92322.1"/>
    </source>
</evidence>
<dbReference type="Proteomes" id="UP000244855">
    <property type="component" value="Unassembled WGS sequence"/>
</dbReference>
<name>A0A2V1D2T2_9PLEO</name>
<reference evidence="2 3" key="1">
    <citation type="journal article" date="2018" name="Sci. Rep.">
        <title>Comparative genomics provides insights into the lifestyle and reveals functional heterogeneity of dark septate endophytic fungi.</title>
        <authorList>
            <person name="Knapp D.G."/>
            <person name="Nemeth J.B."/>
            <person name="Barry K."/>
            <person name="Hainaut M."/>
            <person name="Henrissat B."/>
            <person name="Johnson J."/>
            <person name="Kuo A."/>
            <person name="Lim J.H.P."/>
            <person name="Lipzen A."/>
            <person name="Nolan M."/>
            <person name="Ohm R.A."/>
            <person name="Tamas L."/>
            <person name="Grigoriev I.V."/>
            <person name="Spatafora J.W."/>
            <person name="Nagy L.G."/>
            <person name="Kovacs G.M."/>
        </authorList>
    </citation>
    <scope>NUCLEOTIDE SEQUENCE [LARGE SCALE GENOMIC DNA]</scope>
    <source>
        <strain evidence="2 3">DSE2036</strain>
    </source>
</reference>
<feature type="region of interest" description="Disordered" evidence="1">
    <location>
        <begin position="149"/>
        <end position="168"/>
    </location>
</feature>
<feature type="non-terminal residue" evidence="2">
    <location>
        <position position="1"/>
    </location>
</feature>
<organism evidence="2 3">
    <name type="scientific">Periconia macrospinosa</name>
    <dbReference type="NCBI Taxonomy" id="97972"/>
    <lineage>
        <taxon>Eukaryota</taxon>
        <taxon>Fungi</taxon>
        <taxon>Dikarya</taxon>
        <taxon>Ascomycota</taxon>
        <taxon>Pezizomycotina</taxon>
        <taxon>Dothideomycetes</taxon>
        <taxon>Pleosporomycetidae</taxon>
        <taxon>Pleosporales</taxon>
        <taxon>Massarineae</taxon>
        <taxon>Periconiaceae</taxon>
        <taxon>Periconia</taxon>
    </lineage>
</organism>